<sequence>MKKVLIMLMMSTLILSGCTTTRNTEDNFIVGMEAAYQPFNWQAIKRGSSGVYLDGGAGIADGYDVVIASKIAKKIHRKLVIKKISWEGLPSALESGEIDAIIAGMTASPEREKGMDFTTPYYSSEMVMIVRKNSKQAHYDSVDQFKGSKVMGQKNTNYDTIIDQIKGVKHQTPKATYPELVMALRTGDADGVTAELPVATGICKANKELSIVKFKPGKGFDIDTTVSIGLKNNSRKTKLFKDVQRALDSIYQEERVKIMEEAVNRAPLYQDQ</sequence>
<dbReference type="PANTHER" id="PTHR35936:SF19">
    <property type="entry name" value="AMINO-ACID-BINDING PROTEIN YXEM-RELATED"/>
    <property type="match status" value="1"/>
</dbReference>
<dbReference type="AlphaFoldDB" id="A0A0R2HMK6"/>
<keyword evidence="5" id="KW-1185">Reference proteome</keyword>
<dbReference type="PROSITE" id="PS51257">
    <property type="entry name" value="PROKAR_LIPOPROTEIN"/>
    <property type="match status" value="1"/>
</dbReference>
<dbReference type="SUPFAM" id="SSF53850">
    <property type="entry name" value="Periplasmic binding protein-like II"/>
    <property type="match status" value="1"/>
</dbReference>
<evidence type="ECO:0000259" key="3">
    <source>
        <dbReference type="SMART" id="SM00062"/>
    </source>
</evidence>
<dbReference type="PATRIC" id="fig|1410657.5.peg.827"/>
<dbReference type="Gene3D" id="3.40.190.10">
    <property type="entry name" value="Periplasmic binding protein-like II"/>
    <property type="match status" value="2"/>
</dbReference>
<dbReference type="InterPro" id="IPR001638">
    <property type="entry name" value="Solute-binding_3/MltF_N"/>
</dbReference>
<evidence type="ECO:0000313" key="4">
    <source>
        <dbReference type="EMBL" id="KRN51324.1"/>
    </source>
</evidence>
<dbReference type="SMART" id="SM00062">
    <property type="entry name" value="PBPb"/>
    <property type="match status" value="1"/>
</dbReference>
<reference evidence="4 5" key="1">
    <citation type="journal article" date="2015" name="Genome Announc.">
        <title>Expanding the biotechnology potential of lactobacilli through comparative genomics of 213 strains and associated genera.</title>
        <authorList>
            <person name="Sun Z."/>
            <person name="Harris H.M."/>
            <person name="McCann A."/>
            <person name="Guo C."/>
            <person name="Argimon S."/>
            <person name="Zhang W."/>
            <person name="Yang X."/>
            <person name="Jeffery I.B."/>
            <person name="Cooney J.C."/>
            <person name="Kagawa T.F."/>
            <person name="Liu W."/>
            <person name="Song Y."/>
            <person name="Salvetti E."/>
            <person name="Wrobel A."/>
            <person name="Rasinkangas P."/>
            <person name="Parkhill J."/>
            <person name="Rea M.C."/>
            <person name="O'Sullivan O."/>
            <person name="Ritari J."/>
            <person name="Douillard F.P."/>
            <person name="Paul Ross R."/>
            <person name="Yang R."/>
            <person name="Briner A.E."/>
            <person name="Felis G.E."/>
            <person name="de Vos W.M."/>
            <person name="Barrangou R."/>
            <person name="Klaenhammer T.R."/>
            <person name="Caufield P.W."/>
            <person name="Cui Y."/>
            <person name="Zhang H."/>
            <person name="O'Toole P.W."/>
        </authorList>
    </citation>
    <scope>NUCLEOTIDE SEQUENCE [LARGE SCALE GENOMIC DNA]</scope>
    <source>
        <strain evidence="4 5">DSM 20405</strain>
    </source>
</reference>
<evidence type="ECO:0000256" key="1">
    <source>
        <dbReference type="ARBA" id="ARBA00022729"/>
    </source>
</evidence>
<organism evidence="4 5">
    <name type="scientific">Kandleria vitulina DSM 20405</name>
    <dbReference type="NCBI Taxonomy" id="1410657"/>
    <lineage>
        <taxon>Bacteria</taxon>
        <taxon>Bacillati</taxon>
        <taxon>Bacillota</taxon>
        <taxon>Erysipelotrichia</taxon>
        <taxon>Erysipelotrichales</taxon>
        <taxon>Coprobacillaceae</taxon>
        <taxon>Kandleria</taxon>
    </lineage>
</organism>
<dbReference type="PANTHER" id="PTHR35936">
    <property type="entry name" value="MEMBRANE-BOUND LYTIC MUREIN TRANSGLYCOSYLASE F"/>
    <property type="match status" value="1"/>
</dbReference>
<evidence type="ECO:0000256" key="2">
    <source>
        <dbReference type="SAM" id="SignalP"/>
    </source>
</evidence>
<evidence type="ECO:0000313" key="5">
    <source>
        <dbReference type="Proteomes" id="UP000051841"/>
    </source>
</evidence>
<feature type="domain" description="Solute-binding protein family 3/N-terminal" evidence="3">
    <location>
        <begin position="27"/>
        <end position="266"/>
    </location>
</feature>
<dbReference type="Proteomes" id="UP000051841">
    <property type="component" value="Unassembled WGS sequence"/>
</dbReference>
<accession>A0A0R2HMK6</accession>
<dbReference type="EMBL" id="JQBL01000002">
    <property type="protein sequence ID" value="KRN51324.1"/>
    <property type="molecule type" value="Genomic_DNA"/>
</dbReference>
<feature type="chain" id="PRO_5039471651" evidence="2">
    <location>
        <begin position="18"/>
        <end position="272"/>
    </location>
</feature>
<dbReference type="RefSeq" id="WP_031588697.1">
    <property type="nucleotide sequence ID" value="NZ_JNKN01000005.1"/>
</dbReference>
<name>A0A0R2HMK6_9FIRM</name>
<proteinExistence type="predicted"/>
<comment type="caution">
    <text evidence="4">The sequence shown here is derived from an EMBL/GenBank/DDBJ whole genome shotgun (WGS) entry which is preliminary data.</text>
</comment>
<dbReference type="Pfam" id="PF00497">
    <property type="entry name" value="SBP_bac_3"/>
    <property type="match status" value="1"/>
</dbReference>
<keyword evidence="1 2" id="KW-0732">Signal</keyword>
<protein>
    <submittedName>
        <fullName evidence="4">Amino acid ABC transporter substrate-binding protein</fullName>
    </submittedName>
</protein>
<feature type="signal peptide" evidence="2">
    <location>
        <begin position="1"/>
        <end position="17"/>
    </location>
</feature>
<gene>
    <name evidence="4" type="ORF">IV49_GL000793</name>
</gene>